<dbReference type="InterPro" id="IPR052351">
    <property type="entry name" value="Ornithine_N-alpha-AT"/>
</dbReference>
<feature type="domain" description="Phospholipid/glycerol acyltransferase" evidence="6">
    <location>
        <begin position="86"/>
        <end position="209"/>
    </location>
</feature>
<dbReference type="InterPro" id="IPR045746">
    <property type="entry name" value="ACT14924-like_Acyltransf_dom"/>
</dbReference>
<protein>
    <submittedName>
        <fullName evidence="7">Lysophospholipid acyltransferase family protein</fullName>
    </submittedName>
</protein>
<dbReference type="RefSeq" id="WP_185674744.1">
    <property type="nucleotide sequence ID" value="NZ_JACHVB010000014.1"/>
</dbReference>
<keyword evidence="2" id="KW-0444">Lipid biosynthesis</keyword>
<dbReference type="InterPro" id="IPR002123">
    <property type="entry name" value="Plipid/glycerol_acylTrfase"/>
</dbReference>
<comment type="pathway">
    <text evidence="1">Lipid metabolism.</text>
</comment>
<comment type="caution">
    <text evidence="7">The sequence shown here is derived from an EMBL/GenBank/DDBJ whole genome shotgun (WGS) entry which is preliminary data.</text>
</comment>
<proteinExistence type="predicted"/>
<name>A0A842HBF1_9BACT</name>
<evidence type="ECO:0000313" key="7">
    <source>
        <dbReference type="EMBL" id="MBC2593745.1"/>
    </source>
</evidence>
<dbReference type="GO" id="GO:0006629">
    <property type="term" value="P:lipid metabolic process"/>
    <property type="evidence" value="ECO:0007669"/>
    <property type="project" value="UniProtKB-KW"/>
</dbReference>
<evidence type="ECO:0000256" key="2">
    <source>
        <dbReference type="ARBA" id="ARBA00022516"/>
    </source>
</evidence>
<dbReference type="Pfam" id="PF19576">
    <property type="entry name" value="Acyltransf_2"/>
    <property type="match status" value="1"/>
</dbReference>
<dbReference type="SUPFAM" id="SSF55729">
    <property type="entry name" value="Acyl-CoA N-acyltransferases (Nat)"/>
    <property type="match status" value="1"/>
</dbReference>
<dbReference type="Proteomes" id="UP000546464">
    <property type="component" value="Unassembled WGS sequence"/>
</dbReference>
<keyword evidence="5 7" id="KW-0012">Acyltransferase</keyword>
<keyword evidence="3 7" id="KW-0808">Transferase</keyword>
<dbReference type="CDD" id="cd07986">
    <property type="entry name" value="LPLAT_ACT14924-like"/>
    <property type="match status" value="1"/>
</dbReference>
<dbReference type="InterPro" id="IPR016181">
    <property type="entry name" value="Acyl_CoA_acyltransferase"/>
</dbReference>
<evidence type="ECO:0000313" key="8">
    <source>
        <dbReference type="Proteomes" id="UP000546464"/>
    </source>
</evidence>
<dbReference type="AlphaFoldDB" id="A0A842HBF1"/>
<reference evidence="7 8" key="1">
    <citation type="submission" date="2020-07" db="EMBL/GenBank/DDBJ databases">
        <authorList>
            <person name="Feng X."/>
        </authorList>
    </citation>
    <scope>NUCLEOTIDE SEQUENCE [LARGE SCALE GENOMIC DNA]</scope>
    <source>
        <strain evidence="7 8">JCM31066</strain>
    </source>
</reference>
<dbReference type="Pfam" id="PF13444">
    <property type="entry name" value="Acetyltransf_5"/>
    <property type="match status" value="1"/>
</dbReference>
<evidence type="ECO:0000256" key="4">
    <source>
        <dbReference type="ARBA" id="ARBA00023098"/>
    </source>
</evidence>
<dbReference type="GO" id="GO:0016746">
    <property type="term" value="F:acyltransferase activity"/>
    <property type="evidence" value="ECO:0007669"/>
    <property type="project" value="UniProtKB-KW"/>
</dbReference>
<dbReference type="SMART" id="SM00563">
    <property type="entry name" value="PlsC"/>
    <property type="match status" value="1"/>
</dbReference>
<dbReference type="PANTHER" id="PTHR37323">
    <property type="entry name" value="GCN5-RELATED N-ACETYLTRANSFERASE"/>
    <property type="match status" value="1"/>
</dbReference>
<accession>A0A842HBF1</accession>
<evidence type="ECO:0000259" key="6">
    <source>
        <dbReference type="SMART" id="SM00563"/>
    </source>
</evidence>
<gene>
    <name evidence="7" type="ORF">H5P28_05660</name>
</gene>
<evidence type="ECO:0000256" key="5">
    <source>
        <dbReference type="ARBA" id="ARBA00023315"/>
    </source>
</evidence>
<dbReference type="SUPFAM" id="SSF69593">
    <property type="entry name" value="Glycerol-3-phosphate (1)-acyltransferase"/>
    <property type="match status" value="1"/>
</dbReference>
<keyword evidence="4" id="KW-0443">Lipid metabolism</keyword>
<evidence type="ECO:0000256" key="1">
    <source>
        <dbReference type="ARBA" id="ARBA00005189"/>
    </source>
</evidence>
<keyword evidence="8" id="KW-1185">Reference proteome</keyword>
<dbReference type="EMBL" id="JACHVB010000014">
    <property type="protein sequence ID" value="MBC2593745.1"/>
    <property type="molecule type" value="Genomic_DNA"/>
</dbReference>
<organism evidence="7 8">
    <name type="scientific">Ruficoccus amylovorans</name>
    <dbReference type="NCBI Taxonomy" id="1804625"/>
    <lineage>
        <taxon>Bacteria</taxon>
        <taxon>Pseudomonadati</taxon>
        <taxon>Verrucomicrobiota</taxon>
        <taxon>Opitutia</taxon>
        <taxon>Puniceicoccales</taxon>
        <taxon>Cerasicoccaceae</taxon>
        <taxon>Ruficoccus</taxon>
    </lineage>
</organism>
<sequence>MPREGMDTPLSMIRRNMSGGAKGALYKAVRPAFESFFRLGGLDDAYLRVVDDQSTPNFFQRAMRSMDISYEISDEDLERIPREGPLLVVSNHPYGGLDGVVLGALLTSVREDAKLLANYLLEVMNEIKPWLIPVDPFDRPESARFNVKAMKETIRYLCNGGCVGTFPSGTVSHFRWKERQITDPAWSPNTARLVHKAKATVVPCYFEGGNGMLFHLGGLVHPRLRTLMLPREMIRMIGSTLRLRVGNPIPYRKLAEFGTNEELIQYLRLNTYILAKRAQDDVPRRRFHFPRVPRKPGVERPLAKAVPPEVLQEEISRVPEDQLLLEHGSFQVYYGFASQIPNILDELGRLREKTFREVGEGTGEPSDTDRFDLYYRHLFMWDRKEQKIVGAYRVGLTDEILLTHGKNGLYTSTLFKFKAGFLEKLDPALELGRSFIVSEYQKKHASLSLIWRGIGRFVCRHPQYKTLFGPVSISQEYNSISKDLMVKFLRKNKLDTSLAQFVKAKNPPRGGSKIRGTEKQALLEAVKDIDDVSALISEIETDHKGVPVLLRHYLKMNGNLLSFNVDTDFGHCMDGLIVVDLTQADPRLLRSYMGEESYREFMEFHQGKVGAGGLEE</sequence>
<evidence type="ECO:0000256" key="3">
    <source>
        <dbReference type="ARBA" id="ARBA00022679"/>
    </source>
</evidence>
<dbReference type="PANTHER" id="PTHR37323:SF1">
    <property type="entry name" value="L-ORNITHINE N(ALPHA)-ACYLTRANSFERASE"/>
    <property type="match status" value="1"/>
</dbReference>